<evidence type="ECO:0000256" key="1">
    <source>
        <dbReference type="ARBA" id="ARBA00004202"/>
    </source>
</evidence>
<dbReference type="KEGG" id="rhi:NGR_b01070"/>
<dbReference type="PANTHER" id="PTHR43790:SF3">
    <property type="entry name" value="D-ALLOSE IMPORT ATP-BINDING PROTEIN ALSA-RELATED"/>
    <property type="match status" value="1"/>
</dbReference>
<dbReference type="SUPFAM" id="SSF52540">
    <property type="entry name" value="P-loop containing nucleoside triphosphate hydrolases"/>
    <property type="match status" value="2"/>
</dbReference>
<evidence type="ECO:0000256" key="5">
    <source>
        <dbReference type="ARBA" id="ARBA00022597"/>
    </source>
</evidence>
<dbReference type="CDD" id="cd03215">
    <property type="entry name" value="ABC_Carb_Monos_II"/>
    <property type="match status" value="1"/>
</dbReference>
<evidence type="ECO:0000313" key="12">
    <source>
        <dbReference type="EMBL" id="ACP21574.1"/>
    </source>
</evidence>
<keyword evidence="13" id="KW-1185">Reference proteome</keyword>
<dbReference type="InterPro" id="IPR050107">
    <property type="entry name" value="ABC_carbohydrate_import_ATPase"/>
</dbReference>
<protein>
    <submittedName>
        <fullName evidence="12">Ribose/galactose/methyl galactoside import ATP-bindingprotein</fullName>
        <ecNumber evidence="12">3.6.3.17</ecNumber>
    </submittedName>
</protein>
<organism evidence="12 13">
    <name type="scientific">Sinorhizobium fredii (strain NBRC 101917 / NGR234)</name>
    <dbReference type="NCBI Taxonomy" id="394"/>
    <lineage>
        <taxon>Bacteria</taxon>
        <taxon>Pseudomonadati</taxon>
        <taxon>Pseudomonadota</taxon>
        <taxon>Alphaproteobacteria</taxon>
        <taxon>Hyphomicrobiales</taxon>
        <taxon>Rhizobiaceae</taxon>
        <taxon>Sinorhizobium/Ensifer group</taxon>
        <taxon>Sinorhizobium</taxon>
    </lineage>
</organism>
<dbReference type="FunFam" id="3.40.50.300:FF:000127">
    <property type="entry name" value="Ribose import ATP-binding protein RbsA"/>
    <property type="match status" value="1"/>
</dbReference>
<dbReference type="EMBL" id="CP000874">
    <property type="protein sequence ID" value="ACP21574.1"/>
    <property type="molecule type" value="Genomic_DNA"/>
</dbReference>
<dbReference type="GO" id="GO:0016887">
    <property type="term" value="F:ATP hydrolysis activity"/>
    <property type="evidence" value="ECO:0007669"/>
    <property type="project" value="InterPro"/>
</dbReference>
<dbReference type="PANTHER" id="PTHR43790">
    <property type="entry name" value="CARBOHYDRATE TRANSPORT ATP-BINDING PROTEIN MG119-RELATED"/>
    <property type="match status" value="1"/>
</dbReference>
<evidence type="ECO:0000256" key="10">
    <source>
        <dbReference type="ARBA" id="ARBA00023136"/>
    </source>
</evidence>
<evidence type="ECO:0000256" key="9">
    <source>
        <dbReference type="ARBA" id="ARBA00022967"/>
    </source>
</evidence>
<dbReference type="GO" id="GO:0005886">
    <property type="term" value="C:plasma membrane"/>
    <property type="evidence" value="ECO:0007669"/>
    <property type="project" value="UniProtKB-SubCell"/>
</dbReference>
<dbReference type="HOGENOM" id="CLU_000604_92_3_5"/>
<evidence type="ECO:0000256" key="4">
    <source>
        <dbReference type="ARBA" id="ARBA00022475"/>
    </source>
</evidence>
<keyword evidence="3" id="KW-0813">Transport</keyword>
<dbReference type="InterPro" id="IPR003593">
    <property type="entry name" value="AAA+_ATPase"/>
</dbReference>
<proteinExistence type="inferred from homology"/>
<dbReference type="InterPro" id="IPR027417">
    <property type="entry name" value="P-loop_NTPase"/>
</dbReference>
<dbReference type="InterPro" id="IPR017871">
    <property type="entry name" value="ABC_transporter-like_CS"/>
</dbReference>
<keyword evidence="4" id="KW-1003">Cell membrane</keyword>
<evidence type="ECO:0000256" key="3">
    <source>
        <dbReference type="ARBA" id="ARBA00022448"/>
    </source>
</evidence>
<keyword evidence="8 12" id="KW-0067">ATP-binding</keyword>
<dbReference type="InterPro" id="IPR003439">
    <property type="entry name" value="ABC_transporter-like_ATP-bd"/>
</dbReference>
<geneLocation type="plasmid" evidence="13">
    <name>sym pNGR234b</name>
</geneLocation>
<feature type="domain" description="ABC transporter" evidence="11">
    <location>
        <begin position="5"/>
        <end position="496"/>
    </location>
</feature>
<keyword evidence="10" id="KW-0472">Membrane</keyword>
<gene>
    <name evidence="12" type="primary">rbsA3</name>
    <name evidence="12" type="ordered locus">NGR_b01070</name>
</gene>
<dbReference type="AlphaFoldDB" id="C3KN01"/>
<dbReference type="SMART" id="SM00382">
    <property type="entry name" value="AAA"/>
    <property type="match status" value="2"/>
</dbReference>
<dbReference type="CDD" id="cd03216">
    <property type="entry name" value="ABC_Carb_Monos_I"/>
    <property type="match status" value="1"/>
</dbReference>
<dbReference type="RefSeq" id="WP_012706176.1">
    <property type="nucleotide sequence ID" value="NC_012586.1"/>
</dbReference>
<evidence type="ECO:0000259" key="11">
    <source>
        <dbReference type="PROSITE" id="PS50893"/>
    </source>
</evidence>
<evidence type="ECO:0000313" key="13">
    <source>
        <dbReference type="Proteomes" id="UP000001054"/>
    </source>
</evidence>
<keyword evidence="6" id="KW-0677">Repeat</keyword>
<comment type="subcellular location">
    <subcellularLocation>
        <location evidence="1">Cell membrane</location>
        <topology evidence="1">Peripheral membrane protein</topology>
    </subcellularLocation>
</comment>
<accession>C3KN01</accession>
<dbReference type="PATRIC" id="fig|394.7.peg.555"/>
<name>C3KN01_SINFN</name>
<dbReference type="Gene3D" id="3.40.50.300">
    <property type="entry name" value="P-loop containing nucleotide triphosphate hydrolases"/>
    <property type="match status" value="2"/>
</dbReference>
<evidence type="ECO:0000256" key="6">
    <source>
        <dbReference type="ARBA" id="ARBA00022737"/>
    </source>
</evidence>
<dbReference type="OrthoDB" id="9805029at2"/>
<dbReference type="Pfam" id="PF00005">
    <property type="entry name" value="ABC_tran"/>
    <property type="match status" value="2"/>
</dbReference>
<keyword evidence="9" id="KW-1278">Translocase</keyword>
<reference evidence="13" key="1">
    <citation type="journal article" date="2004" name="J. Bacteriol.">
        <title>An evolutionary hot spot: the pNGR234b replicon of Rhizobium sp. strain NGR234.</title>
        <authorList>
            <person name="Streit W.R."/>
            <person name="Schmitz R.A."/>
            <person name="Perret X."/>
            <person name="Staehelin C."/>
            <person name="Deakin W.J."/>
            <person name="Raasch C."/>
            <person name="Liesegang H."/>
            <person name="Broughton W.J."/>
        </authorList>
    </citation>
    <scope>NUCLEOTIDE SEQUENCE [LARGE SCALE GENOMIC DNA]</scope>
    <source>
        <strain evidence="13">NBRC 101917 / NGR234</strain>
    </source>
</reference>
<comment type="similarity">
    <text evidence="2">Belongs to the ABC transporter superfamily.</text>
</comment>
<keyword evidence="7" id="KW-0547">Nucleotide-binding</keyword>
<reference evidence="12 13" key="2">
    <citation type="journal article" date="2009" name="Appl. Environ. Microbiol.">
        <title>Rhizobium sp. strain NGR234 possesses a remarkable number of secretion systems.</title>
        <authorList>
            <person name="Schmeisser C."/>
            <person name="Liesegang H."/>
            <person name="Krysciak D."/>
            <person name="Bakkou N."/>
            <person name="Le Quere A."/>
            <person name="Wollherr A."/>
            <person name="Heinemeyer I."/>
            <person name="Morgenstern B."/>
            <person name="Pommerening-Roeser A."/>
            <person name="Flores M."/>
            <person name="Palacios R."/>
            <person name="Brenner S."/>
            <person name="Gottschalk G."/>
            <person name="Schmitz R.A."/>
            <person name="Broughton W.J."/>
            <person name="Perret X."/>
            <person name="Strittmatter A.W."/>
            <person name="Streit W.R."/>
        </authorList>
    </citation>
    <scope>NUCLEOTIDE SEQUENCE [LARGE SCALE GENOMIC DNA]</scope>
    <source>
        <strain evidence="13">NBRC 101917 / NGR234</strain>
    </source>
</reference>
<dbReference type="GO" id="GO:0005524">
    <property type="term" value="F:ATP binding"/>
    <property type="evidence" value="ECO:0007669"/>
    <property type="project" value="UniProtKB-KW"/>
</dbReference>
<dbReference type="Proteomes" id="UP000001054">
    <property type="component" value="Plasmid pNGR234b"/>
</dbReference>
<dbReference type="EC" id="3.6.3.17" evidence="12"/>
<evidence type="ECO:0000256" key="2">
    <source>
        <dbReference type="ARBA" id="ARBA00005417"/>
    </source>
</evidence>
<dbReference type="PROSITE" id="PS00211">
    <property type="entry name" value="ABC_TRANSPORTER_1"/>
    <property type="match status" value="1"/>
</dbReference>
<keyword evidence="12" id="KW-0614">Plasmid</keyword>
<evidence type="ECO:0000256" key="7">
    <source>
        <dbReference type="ARBA" id="ARBA00022741"/>
    </source>
</evidence>
<dbReference type="PROSITE" id="PS50893">
    <property type="entry name" value="ABC_TRANSPORTER_2"/>
    <property type="match status" value="1"/>
</dbReference>
<sequence length="497" mass="54157">MPAILEMQDIEKNFPGVKALRGVTFTIESGEVHALLGENGAGKSTLMKILAGAQGKDAGQIRIDGRDVDISGPLHARQLGIAIIYQELSILPHLSVAENIFLGRLPRMASMPWIVDWKLCCARARELLKQVGLDIDPLIPASRLKVADQQMVEIAKAVSENAKIVIMDEPTTSLTNREVETLFKTVRRLQEHGVSIVYVSHRLAEVKEICDRATVLRDGMKIGTVNVAETTSKDWVKMMVGRDLDQLFPKMPVKRGKEALRVEGVSSQKLKNVSFSAYEGEILGIAGLIGSGRSTLARTIFGAEARVAGSVNIGGKEAAIASPLEAISQGIALVPEDRKLQGLVLPMTVRENITLAKLGGISRVGQLNLRRESKVAAEYVQALQISTPHIDQKTINLSGGNQQKVVLAKWLYSDARILIIDEPTRGIDVGARAEIYGLLQQFVEKGKSVIIISSDLPELIGMSDRIIVMHEGRITAELAPSQFNEELIMTYASGMSH</sequence>
<keyword evidence="12" id="KW-0378">Hydrolase</keyword>
<evidence type="ECO:0000256" key="8">
    <source>
        <dbReference type="ARBA" id="ARBA00022840"/>
    </source>
</evidence>
<keyword evidence="5" id="KW-0762">Sugar transport</keyword>